<dbReference type="SUPFAM" id="SSF52402">
    <property type="entry name" value="Adenine nucleotide alpha hydrolases-like"/>
    <property type="match status" value="2"/>
</dbReference>
<keyword evidence="5" id="KW-1185">Reference proteome</keyword>
<evidence type="ECO:0000256" key="1">
    <source>
        <dbReference type="ARBA" id="ARBA00008791"/>
    </source>
</evidence>
<dbReference type="PRINTS" id="PR01438">
    <property type="entry name" value="UNVRSLSTRESS"/>
</dbReference>
<evidence type="ECO:0000313" key="5">
    <source>
        <dbReference type="Proteomes" id="UP001596137"/>
    </source>
</evidence>
<feature type="region of interest" description="Disordered" evidence="2">
    <location>
        <begin position="40"/>
        <end position="60"/>
    </location>
</feature>
<gene>
    <name evidence="4" type="ORF">ACFP1K_11330</name>
</gene>
<evidence type="ECO:0000256" key="2">
    <source>
        <dbReference type="SAM" id="MobiDB-lite"/>
    </source>
</evidence>
<dbReference type="InterPro" id="IPR014729">
    <property type="entry name" value="Rossmann-like_a/b/a_fold"/>
</dbReference>
<accession>A0ABW1NEI1</accession>
<proteinExistence type="inferred from homology"/>
<comment type="similarity">
    <text evidence="1">Belongs to the universal stress protein A family.</text>
</comment>
<name>A0ABW1NEI1_9ACTN</name>
<reference evidence="5" key="1">
    <citation type="journal article" date="2019" name="Int. J. Syst. Evol. Microbiol.">
        <title>The Global Catalogue of Microorganisms (GCM) 10K type strain sequencing project: providing services to taxonomists for standard genome sequencing and annotation.</title>
        <authorList>
            <consortium name="The Broad Institute Genomics Platform"/>
            <consortium name="The Broad Institute Genome Sequencing Center for Infectious Disease"/>
            <person name="Wu L."/>
            <person name="Ma J."/>
        </authorList>
    </citation>
    <scope>NUCLEOTIDE SEQUENCE [LARGE SCALE GENOMIC DNA]</scope>
    <source>
        <strain evidence="5">JCM 30346</strain>
    </source>
</reference>
<dbReference type="RefSeq" id="WP_380750296.1">
    <property type="nucleotide sequence ID" value="NZ_JBHSRF010000011.1"/>
</dbReference>
<sequence>MSRSIVAGVDGSAPAAAAAEWAADEAARQGLPLRIVHVREPWTGEDEPHRDVPAGGDEPSTDVLAEAAGVARKRAPGVEVTTALLNGTVVASLRAESETAAMVVIGSRGLGGFAELLLGSVGMGLAGHARGPVVVVREPGARRGEIVAGYDGSPHAEAAMRFALEQAAGRGARVRVVFAWPAPPMPPYAIAYGDLVQEAFDAEANRVRERVADWRDEFPDVEILDEVVIGHPVPALTDASREADLVVVGSRGKGPLASLLGSVSHGVLHHAHCPVAVVRPPEEA</sequence>
<protein>
    <submittedName>
        <fullName evidence="4">Universal stress protein</fullName>
    </submittedName>
</protein>
<dbReference type="Pfam" id="PF00582">
    <property type="entry name" value="Usp"/>
    <property type="match status" value="2"/>
</dbReference>
<evidence type="ECO:0000313" key="4">
    <source>
        <dbReference type="EMBL" id="MFC6081750.1"/>
    </source>
</evidence>
<dbReference type="InterPro" id="IPR006015">
    <property type="entry name" value="Universal_stress_UspA"/>
</dbReference>
<feature type="domain" description="UspA" evidence="3">
    <location>
        <begin position="146"/>
        <end position="279"/>
    </location>
</feature>
<dbReference type="Gene3D" id="3.40.50.620">
    <property type="entry name" value="HUPs"/>
    <property type="match status" value="2"/>
</dbReference>
<evidence type="ECO:0000259" key="3">
    <source>
        <dbReference type="Pfam" id="PF00582"/>
    </source>
</evidence>
<feature type="compositionally biased region" description="Basic and acidic residues" evidence="2">
    <location>
        <begin position="40"/>
        <end position="52"/>
    </location>
</feature>
<comment type="caution">
    <text evidence="4">The sequence shown here is derived from an EMBL/GenBank/DDBJ whole genome shotgun (WGS) entry which is preliminary data.</text>
</comment>
<dbReference type="InterPro" id="IPR006016">
    <property type="entry name" value="UspA"/>
</dbReference>
<dbReference type="EMBL" id="JBHSRF010000011">
    <property type="protein sequence ID" value="MFC6081750.1"/>
    <property type="molecule type" value="Genomic_DNA"/>
</dbReference>
<feature type="domain" description="UspA" evidence="3">
    <location>
        <begin position="1"/>
        <end position="137"/>
    </location>
</feature>
<dbReference type="PANTHER" id="PTHR46268">
    <property type="entry name" value="STRESS RESPONSE PROTEIN NHAX"/>
    <property type="match status" value="1"/>
</dbReference>
<dbReference type="PANTHER" id="PTHR46268:SF6">
    <property type="entry name" value="UNIVERSAL STRESS PROTEIN UP12"/>
    <property type="match status" value="1"/>
</dbReference>
<organism evidence="4 5">
    <name type="scientific">Sphaerisporangium aureirubrum</name>
    <dbReference type="NCBI Taxonomy" id="1544736"/>
    <lineage>
        <taxon>Bacteria</taxon>
        <taxon>Bacillati</taxon>
        <taxon>Actinomycetota</taxon>
        <taxon>Actinomycetes</taxon>
        <taxon>Streptosporangiales</taxon>
        <taxon>Streptosporangiaceae</taxon>
        <taxon>Sphaerisporangium</taxon>
    </lineage>
</organism>
<dbReference type="Proteomes" id="UP001596137">
    <property type="component" value="Unassembled WGS sequence"/>
</dbReference>